<dbReference type="Pfam" id="PF00702">
    <property type="entry name" value="Hydrolase"/>
    <property type="match status" value="1"/>
</dbReference>
<accession>A0A336KJA3</accession>
<dbReference type="PANTHER" id="PTHR46191:SF2">
    <property type="entry name" value="HALOACID DEHALOGENASE-LIKE HYDROLASE DOMAIN-CONTAINING PROTEIN 3"/>
    <property type="match status" value="1"/>
</dbReference>
<dbReference type="SFLD" id="SFLDS00003">
    <property type="entry name" value="Haloacid_Dehalogenase"/>
    <property type="match status" value="1"/>
</dbReference>
<dbReference type="InterPro" id="IPR011949">
    <property type="entry name" value="HAD-SF_hydro_IA_REG-2-like"/>
</dbReference>
<dbReference type="AlphaFoldDB" id="A0A336KJA3"/>
<evidence type="ECO:0000313" key="1">
    <source>
        <dbReference type="EMBL" id="SSX03958.1"/>
    </source>
</evidence>
<dbReference type="SFLD" id="SFLDG01129">
    <property type="entry name" value="C1.5:_HAD__Beta-PGM__Phosphata"/>
    <property type="match status" value="1"/>
</dbReference>
<protein>
    <submittedName>
        <fullName evidence="1">CSON010662 protein</fullName>
    </submittedName>
</protein>
<dbReference type="EMBL" id="UFQS01000439">
    <property type="protein sequence ID" value="SSX03958.1"/>
    <property type="molecule type" value="Genomic_DNA"/>
</dbReference>
<evidence type="ECO:0000313" key="2">
    <source>
        <dbReference type="EMBL" id="SSX24323.1"/>
    </source>
</evidence>
<reference evidence="1" key="1">
    <citation type="submission" date="2018-04" db="EMBL/GenBank/DDBJ databases">
        <authorList>
            <person name="Go L.Y."/>
            <person name="Mitchell J.A."/>
        </authorList>
    </citation>
    <scope>NUCLEOTIDE SEQUENCE</scope>
    <source>
        <tissue evidence="1">Whole organism</tissue>
    </source>
</reference>
<dbReference type="InterPro" id="IPR051828">
    <property type="entry name" value="HAD-like_hydrolase_domain"/>
</dbReference>
<dbReference type="InterPro" id="IPR044924">
    <property type="entry name" value="HAD-SF_hydro_IA_REG-2-like_cap"/>
</dbReference>
<dbReference type="NCBIfam" id="TIGR01549">
    <property type="entry name" value="HAD-SF-IA-v1"/>
    <property type="match status" value="1"/>
</dbReference>
<reference evidence="2" key="2">
    <citation type="submission" date="2018-07" db="EMBL/GenBank/DDBJ databases">
        <authorList>
            <person name="Quirk P.G."/>
            <person name="Krulwich T.A."/>
        </authorList>
    </citation>
    <scope>NUCLEOTIDE SEQUENCE</scope>
</reference>
<dbReference type="EMBL" id="UFQT01000439">
    <property type="protein sequence ID" value="SSX24323.1"/>
    <property type="molecule type" value="Genomic_DNA"/>
</dbReference>
<gene>
    <name evidence="1" type="primary">CSON010662</name>
</gene>
<dbReference type="PANTHER" id="PTHR46191">
    <property type="match status" value="1"/>
</dbReference>
<dbReference type="InterPro" id="IPR023214">
    <property type="entry name" value="HAD_sf"/>
</dbReference>
<dbReference type="InterPro" id="IPR006439">
    <property type="entry name" value="HAD-SF_hydro_IA"/>
</dbReference>
<dbReference type="InterPro" id="IPR036412">
    <property type="entry name" value="HAD-like_sf"/>
</dbReference>
<dbReference type="VEuPathDB" id="VectorBase:CSON010662"/>
<dbReference type="Gene3D" id="3.40.50.1000">
    <property type="entry name" value="HAD superfamily/HAD-like"/>
    <property type="match status" value="1"/>
</dbReference>
<dbReference type="SUPFAM" id="SSF56784">
    <property type="entry name" value="HAD-like"/>
    <property type="match status" value="1"/>
</dbReference>
<dbReference type="NCBIfam" id="TIGR02252">
    <property type="entry name" value="DREG-2"/>
    <property type="match status" value="1"/>
</dbReference>
<dbReference type="GO" id="GO:0005634">
    <property type="term" value="C:nucleus"/>
    <property type="evidence" value="ECO:0007669"/>
    <property type="project" value="TreeGrafter"/>
</dbReference>
<sequence length="274" mass="31509">MKCPNNYNCSSSNLTLITFDVVDTLIQFRTAPGKKYGELGAMFGVLADNNKLVANFKTNWNHMNRAHPNFGLNTKIGYKEWWRRVVIGTFRESSLSDIHIPTDKLNKLCDHLLEEYKTSSCWGLCYGTIDFLNYLKLQRQIDGEPFKLGVVSNFDPRLDILLRNMKISHYFDFVINSYDAGIEKPNIDIFKKAMKASEIEGLKPKECLHIGHSVLPDYFGAQKAGMYALLVHEKSPETLRAQYGPNIEDYHVFNSLFDLHKKLANGYIKWDRTP</sequence>
<dbReference type="Gene3D" id="1.10.150.720">
    <property type="entry name" value="Haloacid dehalogenase-like hydrolase"/>
    <property type="match status" value="1"/>
</dbReference>
<proteinExistence type="predicted"/>
<name>A0A336KJA3_CULSO</name>
<organism evidence="1">
    <name type="scientific">Culicoides sonorensis</name>
    <name type="common">Biting midge</name>
    <dbReference type="NCBI Taxonomy" id="179676"/>
    <lineage>
        <taxon>Eukaryota</taxon>
        <taxon>Metazoa</taxon>
        <taxon>Ecdysozoa</taxon>
        <taxon>Arthropoda</taxon>
        <taxon>Hexapoda</taxon>
        <taxon>Insecta</taxon>
        <taxon>Pterygota</taxon>
        <taxon>Neoptera</taxon>
        <taxon>Endopterygota</taxon>
        <taxon>Diptera</taxon>
        <taxon>Nematocera</taxon>
        <taxon>Chironomoidea</taxon>
        <taxon>Ceratopogonidae</taxon>
        <taxon>Ceratopogoninae</taxon>
        <taxon>Culicoides</taxon>
        <taxon>Monoculicoides</taxon>
    </lineage>
</organism>